<protein>
    <submittedName>
        <fullName evidence="1">Uncharacterized protein</fullName>
    </submittedName>
</protein>
<evidence type="ECO:0000313" key="2">
    <source>
        <dbReference type="Proteomes" id="UP001055811"/>
    </source>
</evidence>
<dbReference type="Proteomes" id="UP001055811">
    <property type="component" value="Linkage Group LG06"/>
</dbReference>
<reference evidence="2" key="1">
    <citation type="journal article" date="2022" name="Mol. Ecol. Resour.">
        <title>The genomes of chicory, endive, great burdock and yacon provide insights into Asteraceae palaeo-polyploidization history and plant inulin production.</title>
        <authorList>
            <person name="Fan W."/>
            <person name="Wang S."/>
            <person name="Wang H."/>
            <person name="Wang A."/>
            <person name="Jiang F."/>
            <person name="Liu H."/>
            <person name="Zhao H."/>
            <person name="Xu D."/>
            <person name="Zhang Y."/>
        </authorList>
    </citation>
    <scope>NUCLEOTIDE SEQUENCE [LARGE SCALE GENOMIC DNA]</scope>
    <source>
        <strain evidence="2">cv. Punajuju</strain>
    </source>
</reference>
<gene>
    <name evidence="1" type="ORF">L2E82_33562</name>
</gene>
<name>A0ACB9BKI5_CICIN</name>
<dbReference type="EMBL" id="CM042014">
    <property type="protein sequence ID" value="KAI3722523.1"/>
    <property type="molecule type" value="Genomic_DNA"/>
</dbReference>
<comment type="caution">
    <text evidence="1">The sequence shown here is derived from an EMBL/GenBank/DDBJ whole genome shotgun (WGS) entry which is preliminary data.</text>
</comment>
<organism evidence="1 2">
    <name type="scientific">Cichorium intybus</name>
    <name type="common">Chicory</name>
    <dbReference type="NCBI Taxonomy" id="13427"/>
    <lineage>
        <taxon>Eukaryota</taxon>
        <taxon>Viridiplantae</taxon>
        <taxon>Streptophyta</taxon>
        <taxon>Embryophyta</taxon>
        <taxon>Tracheophyta</taxon>
        <taxon>Spermatophyta</taxon>
        <taxon>Magnoliopsida</taxon>
        <taxon>eudicotyledons</taxon>
        <taxon>Gunneridae</taxon>
        <taxon>Pentapetalae</taxon>
        <taxon>asterids</taxon>
        <taxon>campanulids</taxon>
        <taxon>Asterales</taxon>
        <taxon>Asteraceae</taxon>
        <taxon>Cichorioideae</taxon>
        <taxon>Cichorieae</taxon>
        <taxon>Cichoriinae</taxon>
        <taxon>Cichorium</taxon>
    </lineage>
</organism>
<keyword evidence="2" id="KW-1185">Reference proteome</keyword>
<proteinExistence type="predicted"/>
<accession>A0ACB9BKI5</accession>
<sequence>MARVGDHRFTPAATASDGDLSACLCEVVTKKERPRDRNQPHLLFRVTAPQLRTKPDGVSDVCLLVSSIVTGF</sequence>
<evidence type="ECO:0000313" key="1">
    <source>
        <dbReference type="EMBL" id="KAI3722523.1"/>
    </source>
</evidence>
<reference evidence="1 2" key="2">
    <citation type="journal article" date="2022" name="Mol. Ecol. Resour.">
        <title>The genomes of chicory, endive, great burdock and yacon provide insights into Asteraceae paleo-polyploidization history and plant inulin production.</title>
        <authorList>
            <person name="Fan W."/>
            <person name="Wang S."/>
            <person name="Wang H."/>
            <person name="Wang A."/>
            <person name="Jiang F."/>
            <person name="Liu H."/>
            <person name="Zhao H."/>
            <person name="Xu D."/>
            <person name="Zhang Y."/>
        </authorList>
    </citation>
    <scope>NUCLEOTIDE SEQUENCE [LARGE SCALE GENOMIC DNA]</scope>
    <source>
        <strain evidence="2">cv. Punajuju</strain>
        <tissue evidence="1">Leaves</tissue>
    </source>
</reference>